<sequence>MDAIAIKKLKKVGNDLSELDELTRSYFSTFIQEVVVPFTKSDVERSLENMDKSTKQVMAQFKYLNPEHCFYGHVVPYHMVIVVVDYSDSEKKNLAIPVWDNEEFSIFKTKVLLSLQRSIK</sequence>
<gene>
    <name evidence="1" type="ORF">ATN88_08580</name>
</gene>
<dbReference type="RefSeq" id="WP_067419265.1">
    <property type="nucleotide sequence ID" value="NZ_LNTY01000050.1"/>
</dbReference>
<accession>A0A135I5G4</accession>
<protein>
    <submittedName>
        <fullName evidence="1">Uncharacterized protein</fullName>
    </submittedName>
</protein>
<dbReference type="EMBL" id="LNTY01000050">
    <property type="protein sequence ID" value="KXF80680.1"/>
    <property type="molecule type" value="Genomic_DNA"/>
</dbReference>
<organism evidence="1 2">
    <name type="scientific">Enterovibrio coralii</name>
    <dbReference type="NCBI Taxonomy" id="294935"/>
    <lineage>
        <taxon>Bacteria</taxon>
        <taxon>Pseudomonadati</taxon>
        <taxon>Pseudomonadota</taxon>
        <taxon>Gammaproteobacteria</taxon>
        <taxon>Vibrionales</taxon>
        <taxon>Vibrionaceae</taxon>
        <taxon>Enterovibrio</taxon>
    </lineage>
</organism>
<proteinExistence type="predicted"/>
<evidence type="ECO:0000313" key="1">
    <source>
        <dbReference type="EMBL" id="KXF80680.1"/>
    </source>
</evidence>
<dbReference type="Proteomes" id="UP000070529">
    <property type="component" value="Unassembled WGS sequence"/>
</dbReference>
<name>A0A135I5G4_9GAMM</name>
<evidence type="ECO:0000313" key="2">
    <source>
        <dbReference type="Proteomes" id="UP000070529"/>
    </source>
</evidence>
<dbReference type="OrthoDB" id="5918410at2"/>
<reference evidence="1 2" key="1">
    <citation type="submission" date="2015-11" db="EMBL/GenBank/DDBJ databases">
        <title>Genomic Taxonomy of the Vibrionaceae.</title>
        <authorList>
            <person name="Gomez-Gil B."/>
            <person name="Enciso-Ibarra J."/>
        </authorList>
    </citation>
    <scope>NUCLEOTIDE SEQUENCE [LARGE SCALE GENOMIC DNA]</scope>
    <source>
        <strain evidence="1 2">CAIM 912</strain>
    </source>
</reference>
<dbReference type="AlphaFoldDB" id="A0A135I5G4"/>
<comment type="caution">
    <text evidence="1">The sequence shown here is derived from an EMBL/GenBank/DDBJ whole genome shotgun (WGS) entry which is preliminary data.</text>
</comment>
<keyword evidence="2" id="KW-1185">Reference proteome</keyword>